<proteinExistence type="inferred from homology"/>
<dbReference type="InterPro" id="IPR035087">
    <property type="entry name" value="MatP_N"/>
</dbReference>
<dbReference type="AlphaFoldDB" id="A0A0F5EZW0"/>
<dbReference type="eggNOG" id="COG3120">
    <property type="taxonomic scope" value="Bacteria"/>
</dbReference>
<dbReference type="InterPro" id="IPR038339">
    <property type="entry name" value="MatP_N_sf"/>
</dbReference>
<reference evidence="8 13" key="2">
    <citation type="submission" date="2018-11" db="EMBL/GenBank/DDBJ databases">
        <title>Sequencing Av. paragallinarum serogroups.</title>
        <authorList>
            <person name="Hellmuth J.E."/>
            <person name="Boucher C.E."/>
            <person name="Cason E.D."/>
        </authorList>
    </citation>
    <scope>NUCLEOTIDE SEQUENCE [LARGE SCALE GENOMIC DNA]</scope>
    <source>
        <strain evidence="8 13">SA-3</strain>
    </source>
</reference>
<evidence type="ECO:0000256" key="2">
    <source>
        <dbReference type="ARBA" id="ARBA00022618"/>
    </source>
</evidence>
<organism evidence="8 13">
    <name type="scientific">Avibacterium paragallinarum</name>
    <name type="common">Haemophilus gallinarum</name>
    <dbReference type="NCBI Taxonomy" id="728"/>
    <lineage>
        <taxon>Bacteria</taxon>
        <taxon>Pseudomonadati</taxon>
        <taxon>Pseudomonadota</taxon>
        <taxon>Gammaproteobacteria</taxon>
        <taxon>Pasteurellales</taxon>
        <taxon>Pasteurellaceae</taxon>
        <taxon>Avibacterium</taxon>
    </lineage>
</organism>
<name>A0A0F5EZW0_AVIPA</name>
<keyword evidence="4 5" id="KW-0131">Cell cycle</keyword>
<comment type="subunit">
    <text evidence="5">Homodimer.</text>
</comment>
<sequence length="149" mass="17981">MKYQKLENQEAHWKWLYLTKKAREGEQITRYEERSLQQEMIRQLIAAQNHSAEIEEWVKTHLSPKLVVKLDQAIRARRKRFFNGEKQTTKKKSIDLEYAVWLRLSKYAKKMKMTLSETITYMIDERESKVAYEHQMSAMKEGLKDLLKK</sequence>
<dbReference type="OrthoDB" id="5814691at2"/>
<evidence type="ECO:0000256" key="4">
    <source>
        <dbReference type="ARBA" id="ARBA00023306"/>
    </source>
</evidence>
<dbReference type="Gene3D" id="1.10.1220.10">
    <property type="entry name" value="Met repressor-like"/>
    <property type="match status" value="1"/>
</dbReference>
<dbReference type="Pfam" id="PF17414">
    <property type="entry name" value="MatP_C"/>
    <property type="match status" value="1"/>
</dbReference>
<keyword evidence="1 5" id="KW-0963">Cytoplasm</keyword>
<evidence type="ECO:0000313" key="11">
    <source>
        <dbReference type="Proteomes" id="UP000254465"/>
    </source>
</evidence>
<gene>
    <name evidence="5 8" type="primary">matP</name>
    <name evidence="8" type="ORF">EIG79_09245</name>
    <name evidence="10" type="ORF">NCTC10926_00755</name>
    <name evidence="9" type="ORF">NCTC11296_03133</name>
</gene>
<dbReference type="EMBL" id="UGHK01000003">
    <property type="protein sequence ID" value="STO91998.1"/>
    <property type="molecule type" value="Genomic_DNA"/>
</dbReference>
<reference evidence="11 12" key="1">
    <citation type="submission" date="2018-06" db="EMBL/GenBank/DDBJ databases">
        <authorList>
            <consortium name="Pathogen Informatics"/>
            <person name="Doyle S."/>
        </authorList>
    </citation>
    <scope>NUCLEOTIDE SEQUENCE [LARGE SCALE GENOMIC DNA]</scope>
    <source>
        <strain evidence="10 12">NCTC10926</strain>
        <strain evidence="9 11">NCTC11296</strain>
    </source>
</reference>
<protein>
    <recommendedName>
        <fullName evidence="5">Macrodomain Ter protein</fullName>
    </recommendedName>
</protein>
<keyword evidence="3 5" id="KW-0238">DNA-binding</keyword>
<dbReference type="Proteomes" id="UP000254620">
    <property type="component" value="Unassembled WGS sequence"/>
</dbReference>
<evidence type="ECO:0000313" key="10">
    <source>
        <dbReference type="EMBL" id="SUU97368.1"/>
    </source>
</evidence>
<dbReference type="HAMAP" id="MF_01073">
    <property type="entry name" value="MatP"/>
    <property type="match status" value="1"/>
</dbReference>
<dbReference type="NCBIfam" id="NF003471">
    <property type="entry name" value="PRK05097.1"/>
    <property type="match status" value="1"/>
</dbReference>
<evidence type="ECO:0000313" key="13">
    <source>
        <dbReference type="Proteomes" id="UP000294229"/>
    </source>
</evidence>
<dbReference type="STRING" id="728.VY92_07725"/>
<accession>A0A0F5EZW0</accession>
<dbReference type="InterPro" id="IPR013321">
    <property type="entry name" value="Arc_rbn_hlx_hlx"/>
</dbReference>
<feature type="domain" description="MatP N-terminal" evidence="6">
    <location>
        <begin position="2"/>
        <end position="85"/>
    </location>
</feature>
<dbReference type="InterPro" id="IPR035375">
    <property type="entry name" value="MatP_C"/>
</dbReference>
<evidence type="ECO:0000313" key="9">
    <source>
        <dbReference type="EMBL" id="STO91998.1"/>
    </source>
</evidence>
<dbReference type="GO" id="GO:0051301">
    <property type="term" value="P:cell division"/>
    <property type="evidence" value="ECO:0007669"/>
    <property type="project" value="UniProtKB-UniRule"/>
</dbReference>
<evidence type="ECO:0000313" key="12">
    <source>
        <dbReference type="Proteomes" id="UP000254620"/>
    </source>
</evidence>
<evidence type="ECO:0000256" key="3">
    <source>
        <dbReference type="ARBA" id="ARBA00023125"/>
    </source>
</evidence>
<comment type="function">
    <text evidence="5">Required for spatial organization of the terminus region of the chromosome (Ter macrodomain) during the cell cycle. Prevents early segregation of duplicated Ter macrodomains during cell division. Binds specifically to matS, which is a 13 bp signature motif repeated within the Ter macrodomain.</text>
</comment>
<dbReference type="Gene3D" id="1.20.1270.380">
    <property type="entry name" value="MatP, N-terminal domain"/>
    <property type="match status" value="1"/>
</dbReference>
<evidence type="ECO:0000313" key="8">
    <source>
        <dbReference type="EMBL" id="RZN57313.1"/>
    </source>
</evidence>
<dbReference type="Proteomes" id="UP000294229">
    <property type="component" value="Unassembled WGS sequence"/>
</dbReference>
<comment type="subcellular location">
    <subcellularLocation>
        <location evidence="5">Cytoplasm</location>
    </subcellularLocation>
</comment>
<feature type="domain" description="MatP C-terminal ribbon-helix-helix" evidence="7">
    <location>
        <begin position="88"/>
        <end position="147"/>
    </location>
</feature>
<dbReference type="GO" id="GO:0006355">
    <property type="term" value="P:regulation of DNA-templated transcription"/>
    <property type="evidence" value="ECO:0007669"/>
    <property type="project" value="InterPro"/>
</dbReference>
<dbReference type="GO" id="GO:0005737">
    <property type="term" value="C:cytoplasm"/>
    <property type="evidence" value="ECO:0007669"/>
    <property type="project" value="UniProtKB-SubCell"/>
</dbReference>
<dbReference type="InterPro" id="IPR009390">
    <property type="entry name" value="MatP"/>
</dbReference>
<dbReference type="EMBL" id="RQXS01000050">
    <property type="protein sequence ID" value="RZN57313.1"/>
    <property type="molecule type" value="Genomic_DNA"/>
</dbReference>
<evidence type="ECO:0000259" key="6">
    <source>
        <dbReference type="Pfam" id="PF06303"/>
    </source>
</evidence>
<dbReference type="Pfam" id="PF06303">
    <property type="entry name" value="MatP"/>
    <property type="match status" value="1"/>
</dbReference>
<comment type="similarity">
    <text evidence="5">Belongs to the MatP family.</text>
</comment>
<evidence type="ECO:0000256" key="1">
    <source>
        <dbReference type="ARBA" id="ARBA00022490"/>
    </source>
</evidence>
<keyword evidence="2 5" id="KW-0132">Cell division</keyword>
<evidence type="ECO:0000256" key="5">
    <source>
        <dbReference type="HAMAP-Rule" id="MF_01073"/>
    </source>
</evidence>
<evidence type="ECO:0000259" key="7">
    <source>
        <dbReference type="Pfam" id="PF17414"/>
    </source>
</evidence>
<dbReference type="RefSeq" id="WP_017807289.1">
    <property type="nucleotide sequence ID" value="NZ_JBANLW010000090.1"/>
</dbReference>
<dbReference type="EMBL" id="UFSW01000001">
    <property type="protein sequence ID" value="SUU97368.1"/>
    <property type="molecule type" value="Genomic_DNA"/>
</dbReference>
<dbReference type="GO" id="GO:0043565">
    <property type="term" value="F:sequence-specific DNA binding"/>
    <property type="evidence" value="ECO:0007669"/>
    <property type="project" value="UniProtKB-UniRule"/>
</dbReference>
<dbReference type="Proteomes" id="UP000254465">
    <property type="component" value="Unassembled WGS sequence"/>
</dbReference>